<name>A0ABP7SYX9_9SPHN</name>
<evidence type="ECO:0000256" key="1">
    <source>
        <dbReference type="ARBA" id="ARBA00006739"/>
    </source>
</evidence>
<comment type="caution">
    <text evidence="5">The sequence shown here is derived from an EMBL/GenBank/DDBJ whole genome shotgun (WGS) entry which is preliminary data.</text>
</comment>
<evidence type="ECO:0000313" key="6">
    <source>
        <dbReference type="Proteomes" id="UP001500235"/>
    </source>
</evidence>
<evidence type="ECO:0000313" key="5">
    <source>
        <dbReference type="EMBL" id="GAA4018037.1"/>
    </source>
</evidence>
<dbReference type="RefSeq" id="WP_344706940.1">
    <property type="nucleotide sequence ID" value="NZ_BAABBQ010000001.1"/>
</dbReference>
<dbReference type="Proteomes" id="UP001500235">
    <property type="component" value="Unassembled WGS sequence"/>
</dbReference>
<feature type="domain" description="Glycosyltransferase 2-like" evidence="4">
    <location>
        <begin position="6"/>
        <end position="117"/>
    </location>
</feature>
<dbReference type="Gene3D" id="3.90.550.10">
    <property type="entry name" value="Spore Coat Polysaccharide Biosynthesis Protein SpsA, Chain A"/>
    <property type="match status" value="1"/>
</dbReference>
<evidence type="ECO:0000256" key="2">
    <source>
        <dbReference type="ARBA" id="ARBA00022676"/>
    </source>
</evidence>
<reference evidence="6" key="1">
    <citation type="journal article" date="2019" name="Int. J. Syst. Evol. Microbiol.">
        <title>The Global Catalogue of Microorganisms (GCM) 10K type strain sequencing project: providing services to taxonomists for standard genome sequencing and annotation.</title>
        <authorList>
            <consortium name="The Broad Institute Genomics Platform"/>
            <consortium name="The Broad Institute Genome Sequencing Center for Infectious Disease"/>
            <person name="Wu L."/>
            <person name="Ma J."/>
        </authorList>
    </citation>
    <scope>NUCLEOTIDE SEQUENCE [LARGE SCALE GENOMIC DNA]</scope>
    <source>
        <strain evidence="6">JCM 17563</strain>
    </source>
</reference>
<accession>A0ABP7SYX9</accession>
<gene>
    <name evidence="5" type="ORF">GCM10022280_16750</name>
</gene>
<dbReference type="PANTHER" id="PTHR43179">
    <property type="entry name" value="RHAMNOSYLTRANSFERASE WBBL"/>
    <property type="match status" value="1"/>
</dbReference>
<proteinExistence type="inferred from homology"/>
<keyword evidence="2" id="KW-0328">Glycosyltransferase</keyword>
<protein>
    <submittedName>
        <fullName evidence="5">Glycosyltransferase family 2 protein</fullName>
    </submittedName>
</protein>
<keyword evidence="3" id="KW-0808">Transferase</keyword>
<dbReference type="EMBL" id="BAABBQ010000001">
    <property type="protein sequence ID" value="GAA4018037.1"/>
    <property type="molecule type" value="Genomic_DNA"/>
</dbReference>
<evidence type="ECO:0000256" key="3">
    <source>
        <dbReference type="ARBA" id="ARBA00022679"/>
    </source>
</evidence>
<dbReference type="InterPro" id="IPR029044">
    <property type="entry name" value="Nucleotide-diphossugar_trans"/>
</dbReference>
<organism evidence="5 6">
    <name type="scientific">Sphingomonas swuensis</name>
    <dbReference type="NCBI Taxonomy" id="977800"/>
    <lineage>
        <taxon>Bacteria</taxon>
        <taxon>Pseudomonadati</taxon>
        <taxon>Pseudomonadota</taxon>
        <taxon>Alphaproteobacteria</taxon>
        <taxon>Sphingomonadales</taxon>
        <taxon>Sphingomonadaceae</taxon>
        <taxon>Sphingomonas</taxon>
    </lineage>
</organism>
<sequence>MKILACVVTYNRSELLARCVDAIRGQRRPPDRLLVINNGSTDDTVAMLEAKGVECLTQENVGSAGGWARSISEALAGDYDAVWLMDDDGFPDREALGLLEQALTPDRACVSSVVLQENARDRFVFPMPLLNDNQLPVLAARRRKLPTLTELRAEVKGDLYPFAHLFNGALVSTQAARAIGNVTPDFFLFGDEVDYFMRLRSFGPVLSHLGAHHYHPDVAGRPLTPEKAYYYVKNTIILNRRYFDARPVRHAAAVAAALWRTGRRNGWKQAAALVAGRNAPLAKAVARGLKGQIGRDYGR</sequence>
<dbReference type="Pfam" id="PF00535">
    <property type="entry name" value="Glycos_transf_2"/>
    <property type="match status" value="1"/>
</dbReference>
<keyword evidence="6" id="KW-1185">Reference proteome</keyword>
<dbReference type="InterPro" id="IPR001173">
    <property type="entry name" value="Glyco_trans_2-like"/>
</dbReference>
<evidence type="ECO:0000259" key="4">
    <source>
        <dbReference type="Pfam" id="PF00535"/>
    </source>
</evidence>
<comment type="similarity">
    <text evidence="1">Belongs to the glycosyltransferase 2 family.</text>
</comment>
<dbReference type="PANTHER" id="PTHR43179:SF12">
    <property type="entry name" value="GALACTOFURANOSYLTRANSFERASE GLFT2"/>
    <property type="match status" value="1"/>
</dbReference>
<dbReference type="SUPFAM" id="SSF53448">
    <property type="entry name" value="Nucleotide-diphospho-sugar transferases"/>
    <property type="match status" value="1"/>
</dbReference>